<dbReference type="InterPro" id="IPR011453">
    <property type="entry name" value="DUF1559"/>
</dbReference>
<dbReference type="InterPro" id="IPR027558">
    <property type="entry name" value="Pre_pil_HX9DG_C"/>
</dbReference>
<name>A0A5C6CNL4_9BACT</name>
<dbReference type="NCBIfam" id="TIGR02532">
    <property type="entry name" value="IV_pilin_GFxxxE"/>
    <property type="match status" value="1"/>
</dbReference>
<dbReference type="Gene3D" id="3.30.700.10">
    <property type="entry name" value="Glycoprotein, Type 4 Pilin"/>
    <property type="match status" value="1"/>
</dbReference>
<protein>
    <recommendedName>
        <fullName evidence="1">DUF1559 domain-containing protein</fullName>
    </recommendedName>
</protein>
<dbReference type="InterPro" id="IPR012902">
    <property type="entry name" value="N_methyl_site"/>
</dbReference>
<dbReference type="EMBL" id="SJPS01000004">
    <property type="protein sequence ID" value="TWU26032.1"/>
    <property type="molecule type" value="Genomic_DNA"/>
</dbReference>
<dbReference type="SUPFAM" id="SSF54523">
    <property type="entry name" value="Pili subunits"/>
    <property type="match status" value="1"/>
</dbReference>
<dbReference type="PANTHER" id="PTHR30093">
    <property type="entry name" value="GENERAL SECRETION PATHWAY PROTEIN G"/>
    <property type="match status" value="1"/>
</dbReference>
<dbReference type="NCBIfam" id="TIGR04294">
    <property type="entry name" value="pre_pil_HX9DG"/>
    <property type="match status" value="1"/>
</dbReference>
<gene>
    <name evidence="2" type="ORF">Pla144_32490</name>
</gene>
<evidence type="ECO:0000313" key="3">
    <source>
        <dbReference type="Proteomes" id="UP000318437"/>
    </source>
</evidence>
<dbReference type="Pfam" id="PF07963">
    <property type="entry name" value="N_methyl"/>
    <property type="match status" value="1"/>
</dbReference>
<dbReference type="Proteomes" id="UP000318437">
    <property type="component" value="Unassembled WGS sequence"/>
</dbReference>
<keyword evidence="3" id="KW-1185">Reference proteome</keyword>
<dbReference type="InterPro" id="IPR045584">
    <property type="entry name" value="Pilin-like"/>
</dbReference>
<organism evidence="2 3">
    <name type="scientific">Bythopirellula polymerisocia</name>
    <dbReference type="NCBI Taxonomy" id="2528003"/>
    <lineage>
        <taxon>Bacteria</taxon>
        <taxon>Pseudomonadati</taxon>
        <taxon>Planctomycetota</taxon>
        <taxon>Planctomycetia</taxon>
        <taxon>Pirellulales</taxon>
        <taxon>Lacipirellulaceae</taxon>
        <taxon>Bythopirellula</taxon>
    </lineage>
</organism>
<accession>A0A5C6CNL4</accession>
<reference evidence="2 3" key="1">
    <citation type="submission" date="2019-02" db="EMBL/GenBank/DDBJ databases">
        <title>Deep-cultivation of Planctomycetes and their phenomic and genomic characterization uncovers novel biology.</title>
        <authorList>
            <person name="Wiegand S."/>
            <person name="Jogler M."/>
            <person name="Boedeker C."/>
            <person name="Pinto D."/>
            <person name="Vollmers J."/>
            <person name="Rivas-Marin E."/>
            <person name="Kohn T."/>
            <person name="Peeters S.H."/>
            <person name="Heuer A."/>
            <person name="Rast P."/>
            <person name="Oberbeckmann S."/>
            <person name="Bunk B."/>
            <person name="Jeske O."/>
            <person name="Meyerdierks A."/>
            <person name="Storesund J.E."/>
            <person name="Kallscheuer N."/>
            <person name="Luecker S."/>
            <person name="Lage O.M."/>
            <person name="Pohl T."/>
            <person name="Merkel B.J."/>
            <person name="Hornburger P."/>
            <person name="Mueller R.-W."/>
            <person name="Bruemmer F."/>
            <person name="Labrenz M."/>
            <person name="Spormann A.M."/>
            <person name="Op Den Camp H."/>
            <person name="Overmann J."/>
            <person name="Amann R."/>
            <person name="Jetten M.S.M."/>
            <person name="Mascher T."/>
            <person name="Medema M.H."/>
            <person name="Devos D.P."/>
            <person name="Kaster A.-K."/>
            <person name="Ovreas L."/>
            <person name="Rohde M."/>
            <person name="Galperin M.Y."/>
            <person name="Jogler C."/>
        </authorList>
    </citation>
    <scope>NUCLEOTIDE SEQUENCE [LARGE SCALE GENOMIC DNA]</scope>
    <source>
        <strain evidence="2 3">Pla144</strain>
    </source>
</reference>
<dbReference type="Pfam" id="PF07596">
    <property type="entry name" value="SBP_bac_10"/>
    <property type="match status" value="1"/>
</dbReference>
<evidence type="ECO:0000259" key="1">
    <source>
        <dbReference type="Pfam" id="PF07596"/>
    </source>
</evidence>
<dbReference type="PANTHER" id="PTHR30093:SF2">
    <property type="entry name" value="TYPE II SECRETION SYSTEM PROTEIN H"/>
    <property type="match status" value="1"/>
</dbReference>
<dbReference type="AlphaFoldDB" id="A0A5C6CNL4"/>
<proteinExistence type="predicted"/>
<dbReference type="RefSeq" id="WP_197530722.1">
    <property type="nucleotide sequence ID" value="NZ_SJPS01000004.1"/>
</dbReference>
<feature type="domain" description="DUF1559" evidence="1">
    <location>
        <begin position="35"/>
        <end position="321"/>
    </location>
</feature>
<comment type="caution">
    <text evidence="2">The sequence shown here is derived from an EMBL/GenBank/DDBJ whole genome shotgun (WGS) entry which is preliminary data.</text>
</comment>
<sequence>MRLRKPISLGFTLIELLVVISIIGILVALLLPAVQAARESARRTQCTNHLRQIGLAIMNYESAHGSLPKGDWRQRMRSSNIDSLGTWVSVTLPYLEESNLHKRIDFSRPFFEQQELAESLLPHHIFFDTHICPSNGRMDLIQWNNAHYGARGNYAANAGWAGPDSGVWMNDIQWEQIGTDGRGHPENPTGVEFIAHNGRTIHSAISGFGPFMVNKGIVLQEATDGTSHTVAVSEVRNVQGDDIRGSLHFGGGVMYLHSEVPNTAIQDFTRLCISTIEAPCVSTEETWRGYHKLSARSAHPGGVNVLYLDSSVRFVDDQIDRNLWKAVSTFAGEELSVSNY</sequence>
<evidence type="ECO:0000313" key="2">
    <source>
        <dbReference type="EMBL" id="TWU26032.1"/>
    </source>
</evidence>